<dbReference type="eggNOG" id="COG3306">
    <property type="taxonomic scope" value="Bacteria"/>
</dbReference>
<dbReference type="EMBL" id="JFZA02000010">
    <property type="protein sequence ID" value="KFG90834.1"/>
    <property type="molecule type" value="Genomic_DNA"/>
</dbReference>
<evidence type="ECO:0000256" key="7">
    <source>
        <dbReference type="ARBA" id="ARBA00031665"/>
    </source>
</evidence>
<dbReference type="PRINTS" id="PR00737">
    <property type="entry name" value="GLHYDRLASE16"/>
</dbReference>
<gene>
    <name evidence="10" type="ORF">BV98_001365</name>
</gene>
<dbReference type="Proteomes" id="UP000024284">
    <property type="component" value="Unassembled WGS sequence"/>
</dbReference>
<evidence type="ECO:0000259" key="9">
    <source>
        <dbReference type="PROSITE" id="PS51762"/>
    </source>
</evidence>
<evidence type="ECO:0000313" key="11">
    <source>
        <dbReference type="Proteomes" id="UP000024284"/>
    </source>
</evidence>
<dbReference type="SUPFAM" id="SSF49899">
    <property type="entry name" value="Concanavalin A-like lectins/glucanases"/>
    <property type="match status" value="1"/>
</dbReference>
<feature type="domain" description="GH16" evidence="9">
    <location>
        <begin position="390"/>
        <end position="689"/>
    </location>
</feature>
<dbReference type="Pfam" id="PF01755">
    <property type="entry name" value="Glyco_transf_25"/>
    <property type="match status" value="1"/>
</dbReference>
<dbReference type="InterPro" id="IPR002654">
    <property type="entry name" value="Glyco_trans_25"/>
</dbReference>
<dbReference type="eggNOG" id="COG2273">
    <property type="taxonomic scope" value="Bacteria"/>
</dbReference>
<evidence type="ECO:0000256" key="3">
    <source>
        <dbReference type="ARBA" id="ARBA00022801"/>
    </source>
</evidence>
<evidence type="ECO:0000256" key="5">
    <source>
        <dbReference type="ARBA" id="ARBA00029722"/>
    </source>
</evidence>
<feature type="active site" description="Nucleophile" evidence="8">
    <location>
        <position position="578"/>
    </location>
</feature>
<keyword evidence="11" id="KW-1185">Reference proteome</keyword>
<dbReference type="PROSITE" id="PS51762">
    <property type="entry name" value="GH16_2"/>
    <property type="match status" value="1"/>
</dbReference>
<accession>A0A086PBR6</accession>
<feature type="active site" description="Proton donor" evidence="8">
    <location>
        <position position="582"/>
    </location>
</feature>
<dbReference type="InterPro" id="IPR044791">
    <property type="entry name" value="Beta-glucanase/XTH"/>
</dbReference>
<organism evidence="10 11">
    <name type="scientific">Sphingobium herbicidovorans (strain ATCC 700291 / DSM 11019 / CCUG 56400 / KCTC 2939 / LMG 18315 / NBRC 16415 / MH)</name>
    <name type="common">Sphingomonas herbicidovorans</name>
    <dbReference type="NCBI Taxonomy" id="1219045"/>
    <lineage>
        <taxon>Bacteria</taxon>
        <taxon>Pseudomonadati</taxon>
        <taxon>Pseudomonadota</taxon>
        <taxon>Alphaproteobacteria</taxon>
        <taxon>Sphingomonadales</taxon>
        <taxon>Sphingomonadaceae</taxon>
        <taxon>Sphingobium</taxon>
    </lineage>
</organism>
<proteinExistence type="inferred from homology"/>
<comment type="similarity">
    <text evidence="1">Belongs to the glycosyl hydrolase 16 family.</text>
</comment>
<dbReference type="GO" id="GO:0005975">
    <property type="term" value="P:carbohydrate metabolic process"/>
    <property type="evidence" value="ECO:0007669"/>
    <property type="project" value="InterPro"/>
</dbReference>
<dbReference type="GO" id="GO:0004553">
    <property type="term" value="F:hydrolase activity, hydrolyzing O-glycosyl compounds"/>
    <property type="evidence" value="ECO:0007669"/>
    <property type="project" value="InterPro"/>
</dbReference>
<name>A0A086PBR6_SPHHM</name>
<keyword evidence="3 10" id="KW-0378">Hydrolase</keyword>
<evidence type="ECO:0000256" key="4">
    <source>
        <dbReference type="ARBA" id="ARBA00023295"/>
    </source>
</evidence>
<evidence type="ECO:0000256" key="6">
    <source>
        <dbReference type="ARBA" id="ARBA00029771"/>
    </source>
</evidence>
<dbReference type="InterPro" id="IPR013320">
    <property type="entry name" value="ConA-like_dom_sf"/>
</dbReference>
<sequence>MRLERPARALRAMAFRLFRRVTAALPGGKIDAFGTDASRIGAILIINLDRQPHRMTRTLRELARFRDHTGRRLTSLVKRLPAVDARDGRAVAATADVDPLYALDDQLYVQPDARLEACFERNEAVTMTRQEIAVARSHIEAWKVVATGTEEHVLILEDDVWFRRGAAASIESAWCEASTRGNGEGLTMVYLSYEDAGGTCERADVGGTLFRPVRGLWFLSGYVLSRSGAESLLRAMPVVGPVDMWINRQFYWLRPLAIITPAILQRLDAGSDNSYSVLPYLARAGIVDADCLASPTRSFGIRIVAWTGRGAYEPLAMALSMLGLRVLVFDATAPGVAEAEVATLFSTFDVLVDPPFPPHALPDEIAGLVTGLVLEPTQAHRIDASDRLKQLWSILPGDGPSDDWWAPLCLLAGMNAPAQEFPSGAPTNWRLFRDGRRDCRPCAEAAWIARPMAMDDTPWAVGTVDGWAPPICDPVSQEEDGVAEMRCPLTEPSTEMPAMRGTFPGNLANFAPDAINHGRNGATITLSALGMGDRPFRSGALSSVRRFLHGRFEIEMRAAQGEGLVTGFFLHRSAPRQEIDIEIIGNDPCKMLLNVYFNPGNEGTELDYGYRGSPCAIDLGFDASLGFHRYAIEWFPDRIRWFVDDILVHERGSWDPTPIPHLPMTIHANLWSPRSVELAGAASTQLPLTTASFRNLKVDAMTRASEFGRSVETLAERTFASVRR</sequence>
<evidence type="ECO:0000256" key="8">
    <source>
        <dbReference type="PIRSR" id="PIRSR608264-1"/>
    </source>
</evidence>
<evidence type="ECO:0000256" key="2">
    <source>
        <dbReference type="ARBA" id="ARBA00014569"/>
    </source>
</evidence>
<protein>
    <recommendedName>
        <fullName evidence="2">Beta-glucanase</fullName>
    </recommendedName>
    <alternativeName>
        <fullName evidence="7">1,3-1,4-beta-D-glucan 4-glucanohydrolase</fullName>
    </alternativeName>
    <alternativeName>
        <fullName evidence="6">Endo-beta-1,3-1,4 glucanase</fullName>
    </alternativeName>
    <alternativeName>
        <fullName evidence="5">Lichenase</fullName>
    </alternativeName>
</protein>
<reference evidence="10" key="1">
    <citation type="submission" date="2014-08" db="EMBL/GenBank/DDBJ databases">
        <title>Draft genome sequences of Sphingobium herbicidovorans.</title>
        <authorList>
            <person name="Gan H.M."/>
            <person name="Gan H.Y."/>
            <person name="Savka M.A."/>
        </authorList>
    </citation>
    <scope>NUCLEOTIDE SEQUENCE [LARGE SCALE GENOMIC DNA]</scope>
    <source>
        <strain evidence="10">NBRC 16415</strain>
    </source>
</reference>
<evidence type="ECO:0000256" key="1">
    <source>
        <dbReference type="ARBA" id="ARBA00006865"/>
    </source>
</evidence>
<dbReference type="PATRIC" id="fig|1219045.3.peg.1397"/>
<keyword evidence="4" id="KW-0326">Glycosidase</keyword>
<evidence type="ECO:0000313" key="10">
    <source>
        <dbReference type="EMBL" id="KFG90834.1"/>
    </source>
</evidence>
<dbReference type="InterPro" id="IPR000757">
    <property type="entry name" value="Beta-glucanase-like"/>
</dbReference>
<dbReference type="Gene3D" id="2.60.120.200">
    <property type="match status" value="1"/>
</dbReference>
<dbReference type="STRING" id="76947.GCA_002080435_03982"/>
<comment type="caution">
    <text evidence="10">The sequence shown here is derived from an EMBL/GenBank/DDBJ whole genome shotgun (WGS) entry which is preliminary data.</text>
</comment>
<dbReference type="PANTHER" id="PTHR31062">
    <property type="entry name" value="XYLOGLUCAN ENDOTRANSGLUCOSYLASE/HYDROLASE PROTEIN 8-RELATED"/>
    <property type="match status" value="1"/>
</dbReference>
<dbReference type="AlphaFoldDB" id="A0A086PBR6"/>
<dbReference type="InterPro" id="IPR008264">
    <property type="entry name" value="Beta_glucanase"/>
</dbReference>
<dbReference type="Pfam" id="PF00722">
    <property type="entry name" value="Glyco_hydro_16"/>
    <property type="match status" value="1"/>
</dbReference>